<dbReference type="EC" id="2.5.1.74" evidence="8 9"/>
<comment type="pathway">
    <text evidence="8">Quinol/quinone metabolism; menaquinone biosynthesis; menaquinol from 1,4-dihydroxy-2-naphthoate: step 1/2.</text>
</comment>
<dbReference type="Gene3D" id="1.10.357.140">
    <property type="entry name" value="UbiA prenyltransferase"/>
    <property type="match status" value="1"/>
</dbReference>
<keyword evidence="5 8" id="KW-0812">Transmembrane</keyword>
<comment type="catalytic activity">
    <reaction evidence="8">
        <text>an all-trans-polyprenyl diphosphate + 1,4-dihydroxy-2-naphthoate + H(+) = a 2-demethylmenaquinol + CO2 + diphosphate</text>
        <dbReference type="Rhea" id="RHEA:26478"/>
        <dbReference type="Rhea" id="RHEA-COMP:9563"/>
        <dbReference type="Rhea" id="RHEA-COMP:9564"/>
        <dbReference type="ChEBI" id="CHEBI:11173"/>
        <dbReference type="ChEBI" id="CHEBI:15378"/>
        <dbReference type="ChEBI" id="CHEBI:16526"/>
        <dbReference type="ChEBI" id="CHEBI:33019"/>
        <dbReference type="ChEBI" id="CHEBI:55437"/>
        <dbReference type="ChEBI" id="CHEBI:58914"/>
        <dbReference type="EC" id="2.5.1.74"/>
    </reaction>
</comment>
<comment type="subcellular location">
    <subcellularLocation>
        <location evidence="8">Cell membrane</location>
        <topology evidence="8">Multi-pass membrane protein</topology>
    </subcellularLocation>
    <subcellularLocation>
        <location evidence="1">Membrane</location>
        <topology evidence="1">Multi-pass membrane protein</topology>
    </subcellularLocation>
</comment>
<dbReference type="UniPathway" id="UPA00079">
    <property type="reaction ID" value="UER00168"/>
</dbReference>
<dbReference type="AlphaFoldDB" id="A0A0K2SMB4"/>
<dbReference type="InterPro" id="IPR044878">
    <property type="entry name" value="UbiA_sf"/>
</dbReference>
<keyword evidence="7 8" id="KW-0472">Membrane</keyword>
<dbReference type="PANTHER" id="PTHR13929">
    <property type="entry name" value="1,4-DIHYDROXY-2-NAPHTHOATE OCTAPRENYLTRANSFERASE"/>
    <property type="match status" value="1"/>
</dbReference>
<feature type="transmembrane region" description="Helical" evidence="8">
    <location>
        <begin position="147"/>
        <end position="166"/>
    </location>
</feature>
<comment type="similarity">
    <text evidence="8">Belongs to the MenA family. Type 1 subfamily.</text>
</comment>
<dbReference type="CDD" id="cd13962">
    <property type="entry name" value="PT_UbiA_UBIAD1"/>
    <property type="match status" value="1"/>
</dbReference>
<dbReference type="GO" id="GO:0005886">
    <property type="term" value="C:plasma membrane"/>
    <property type="evidence" value="ECO:0007669"/>
    <property type="project" value="UniProtKB-SubCell"/>
</dbReference>
<dbReference type="PATRIC" id="fig|1555112.3.peg.2471"/>
<evidence type="ECO:0000256" key="6">
    <source>
        <dbReference type="ARBA" id="ARBA00022989"/>
    </source>
</evidence>
<feature type="transmembrane region" description="Helical" evidence="8">
    <location>
        <begin position="196"/>
        <end position="222"/>
    </location>
</feature>
<dbReference type="Proteomes" id="UP000065807">
    <property type="component" value="Chromosome"/>
</dbReference>
<evidence type="ECO:0000256" key="9">
    <source>
        <dbReference type="NCBIfam" id="TIGR00751"/>
    </source>
</evidence>
<protein>
    <recommendedName>
        <fullName evidence="8 9">1,4-dihydroxy-2-naphthoate octaprenyltransferase</fullName>
        <shortName evidence="8">DHNA-octaprenyltransferase</shortName>
        <ecNumber evidence="8 9">2.5.1.74</ecNumber>
    </recommendedName>
</protein>
<name>A0A0K2SMB4_LIMPI</name>
<feature type="transmembrane region" description="Helical" evidence="8">
    <location>
        <begin position="94"/>
        <end position="111"/>
    </location>
</feature>
<feature type="transmembrane region" description="Helical" evidence="8">
    <location>
        <begin position="254"/>
        <end position="270"/>
    </location>
</feature>
<dbReference type="EMBL" id="AP014924">
    <property type="protein sequence ID" value="BAS28263.1"/>
    <property type="molecule type" value="Genomic_DNA"/>
</dbReference>
<feature type="transmembrane region" description="Helical" evidence="8">
    <location>
        <begin position="68"/>
        <end position="88"/>
    </location>
</feature>
<evidence type="ECO:0000256" key="4">
    <source>
        <dbReference type="ARBA" id="ARBA00022679"/>
    </source>
</evidence>
<dbReference type="GO" id="GO:0042371">
    <property type="term" value="P:vitamin K biosynthetic process"/>
    <property type="evidence" value="ECO:0007669"/>
    <property type="project" value="TreeGrafter"/>
</dbReference>
<keyword evidence="4 8" id="KW-0808">Transferase</keyword>
<dbReference type="KEGG" id="lpil:LIP_2422"/>
<dbReference type="InterPro" id="IPR026046">
    <property type="entry name" value="UBIAD1"/>
</dbReference>
<evidence type="ECO:0000256" key="7">
    <source>
        <dbReference type="ARBA" id="ARBA00023136"/>
    </source>
</evidence>
<evidence type="ECO:0000256" key="2">
    <source>
        <dbReference type="ARBA" id="ARBA00022428"/>
    </source>
</evidence>
<evidence type="ECO:0000313" key="11">
    <source>
        <dbReference type="Proteomes" id="UP000065807"/>
    </source>
</evidence>
<dbReference type="GO" id="GO:0009234">
    <property type="term" value="P:menaquinone biosynthetic process"/>
    <property type="evidence" value="ECO:0007669"/>
    <property type="project" value="UniProtKB-UniRule"/>
</dbReference>
<evidence type="ECO:0000256" key="8">
    <source>
        <dbReference type="HAMAP-Rule" id="MF_01937"/>
    </source>
</evidence>
<comment type="function">
    <text evidence="8">Conversion of 1,4-dihydroxy-2-naphthoate (DHNA) to demethylmenaquinone (DMK).</text>
</comment>
<reference evidence="11" key="1">
    <citation type="submission" date="2015-07" db="EMBL/GenBank/DDBJ databases">
        <title>Complete genome sequence and phylogenetic analysis of Limnochorda pilosa.</title>
        <authorList>
            <person name="Watanabe M."/>
            <person name="Kojima H."/>
            <person name="Fukui M."/>
        </authorList>
    </citation>
    <scope>NUCLEOTIDE SEQUENCE [LARGE SCALE GENOMIC DNA]</scope>
    <source>
        <strain evidence="11">HC45</strain>
    </source>
</reference>
<dbReference type="HAMAP" id="MF_01937">
    <property type="entry name" value="MenA_1"/>
    <property type="match status" value="1"/>
</dbReference>
<accession>A0A0K2SMB4</accession>
<evidence type="ECO:0000256" key="5">
    <source>
        <dbReference type="ARBA" id="ARBA00022692"/>
    </source>
</evidence>
<reference evidence="11" key="2">
    <citation type="journal article" date="2016" name="Int. J. Syst. Evol. Microbiol.">
        <title>Complete genome sequence and cell structure of Limnochorda pilosa, a Gram-negative spore-former within the phylum Firmicutes.</title>
        <authorList>
            <person name="Watanabe M."/>
            <person name="Kojima H."/>
            <person name="Fukui M."/>
        </authorList>
    </citation>
    <scope>NUCLEOTIDE SEQUENCE [LARGE SCALE GENOMIC DNA]</scope>
    <source>
        <strain evidence="11">HC45</strain>
    </source>
</reference>
<gene>
    <name evidence="8" type="primary">menA</name>
    <name evidence="10" type="ORF">LIP_2422</name>
</gene>
<sequence>MIVASAAALGEGRFRPVVLLAALVAALLIQIGANLANDLFDFKRGADTTERTGPVRVTQAGLLSEREVAAGTAVTLGLAFLVGLYLVWAGGWPILAVGMASIAGAILYTGGPWPLGYHGLGDLFVFIFFGLVAVVTTYYLHTGEAGAVAFTLALPVAFIVTDILVVNNLRDIATDRAAGKRTVAVRIGARATRIQYVLFLAGAYAVPLALGLTGRMGSLFWLPLLSLPLAYRLSRTVLGGSEGPDLNRVLKGTGQLHLLFAILLGLALVWRP</sequence>
<dbReference type="PANTHER" id="PTHR13929:SF0">
    <property type="entry name" value="UBIA PRENYLTRANSFERASE DOMAIN-CONTAINING PROTEIN 1"/>
    <property type="match status" value="1"/>
</dbReference>
<keyword evidence="2 8" id="KW-0474">Menaquinone biosynthesis</keyword>
<keyword evidence="6 8" id="KW-1133">Transmembrane helix</keyword>
<evidence type="ECO:0000256" key="1">
    <source>
        <dbReference type="ARBA" id="ARBA00004141"/>
    </source>
</evidence>
<feature type="transmembrane region" description="Helical" evidence="8">
    <location>
        <begin position="123"/>
        <end position="141"/>
    </location>
</feature>
<dbReference type="NCBIfam" id="NF004751">
    <property type="entry name" value="PRK06080.1-3"/>
    <property type="match status" value="1"/>
</dbReference>
<evidence type="ECO:0000313" key="10">
    <source>
        <dbReference type="EMBL" id="BAS28263.1"/>
    </source>
</evidence>
<keyword evidence="11" id="KW-1185">Reference proteome</keyword>
<dbReference type="GO" id="GO:0046428">
    <property type="term" value="F:1,4-dihydroxy-2-naphthoate polyprenyltransferase activity"/>
    <property type="evidence" value="ECO:0007669"/>
    <property type="project" value="UniProtKB-UniRule"/>
</dbReference>
<feature type="transmembrane region" description="Helical" evidence="8">
    <location>
        <begin position="17"/>
        <end position="36"/>
    </location>
</feature>
<dbReference type="Pfam" id="PF01040">
    <property type="entry name" value="UbiA"/>
    <property type="match status" value="1"/>
</dbReference>
<dbReference type="InterPro" id="IPR000537">
    <property type="entry name" value="UbiA_prenyltransferase"/>
</dbReference>
<proteinExistence type="inferred from homology"/>
<dbReference type="PIRSF" id="PIRSF005355">
    <property type="entry name" value="UBIAD1"/>
    <property type="match status" value="1"/>
</dbReference>
<dbReference type="STRING" id="1555112.LIP_2422"/>
<organism evidence="10 11">
    <name type="scientific">Limnochorda pilosa</name>
    <dbReference type="NCBI Taxonomy" id="1555112"/>
    <lineage>
        <taxon>Bacteria</taxon>
        <taxon>Bacillati</taxon>
        <taxon>Bacillota</taxon>
        <taxon>Limnochordia</taxon>
        <taxon>Limnochordales</taxon>
        <taxon>Limnochordaceae</taxon>
        <taxon>Limnochorda</taxon>
    </lineage>
</organism>
<keyword evidence="3 8" id="KW-1003">Cell membrane</keyword>
<dbReference type="InterPro" id="IPR004657">
    <property type="entry name" value="MenA"/>
</dbReference>
<dbReference type="NCBIfam" id="TIGR00751">
    <property type="entry name" value="menA"/>
    <property type="match status" value="1"/>
</dbReference>
<evidence type="ECO:0000256" key="3">
    <source>
        <dbReference type="ARBA" id="ARBA00022475"/>
    </source>
</evidence>